<comment type="caution">
    <text evidence="1">The sequence shown here is derived from an EMBL/GenBank/DDBJ whole genome shotgun (WGS) entry which is preliminary data.</text>
</comment>
<proteinExistence type="predicted"/>
<dbReference type="EMBL" id="JAYGHT010000085">
    <property type="protein sequence ID" value="MEA5520598.1"/>
    <property type="molecule type" value="Genomic_DNA"/>
</dbReference>
<protein>
    <submittedName>
        <fullName evidence="1">Helix-turn-helix domain-containing protein</fullName>
    </submittedName>
</protein>
<reference evidence="1 2" key="1">
    <citation type="submission" date="2023-12" db="EMBL/GenBank/DDBJ databases">
        <title>Baltic Sea Cyanobacteria.</title>
        <authorList>
            <person name="Delbaje E."/>
            <person name="Fewer D.P."/>
            <person name="Shishido T.K."/>
        </authorList>
    </citation>
    <scope>NUCLEOTIDE SEQUENCE [LARGE SCALE GENOMIC DNA]</scope>
    <source>
        <strain evidence="1 2">CCNP 1315</strain>
    </source>
</reference>
<sequence length="163" mass="18867">MTRKTDLASHYSTNELKQKYLKSKDPVESRRWHLLWKVSLGWTIKDSAVAVGISYDYAKEVVKKYNDLGETGVENLKSKHKRGKKSLLTKEQLENLGKELESRPSDGGDWNGPKVARWIEKETGVEKVWNQRGWDYIKKAQVLMANSEIQTEKKKSHRTIAIH</sequence>
<name>A0ABU5U093_9CYAN</name>
<dbReference type="RefSeq" id="WP_323275925.1">
    <property type="nucleotide sequence ID" value="NZ_JAYGHT010000085.1"/>
</dbReference>
<evidence type="ECO:0000313" key="1">
    <source>
        <dbReference type="EMBL" id="MEA5520598.1"/>
    </source>
</evidence>
<dbReference type="Proteomes" id="UP001301728">
    <property type="component" value="Unassembled WGS sequence"/>
</dbReference>
<organism evidence="1 2">
    <name type="scientific">Limnoraphis robusta CCNP1315</name>
    <dbReference type="NCBI Taxonomy" id="3110306"/>
    <lineage>
        <taxon>Bacteria</taxon>
        <taxon>Bacillati</taxon>
        <taxon>Cyanobacteriota</taxon>
        <taxon>Cyanophyceae</taxon>
        <taxon>Oscillatoriophycideae</taxon>
        <taxon>Oscillatoriales</taxon>
        <taxon>Sirenicapillariaceae</taxon>
        <taxon>Limnoraphis</taxon>
    </lineage>
</organism>
<accession>A0ABU5U093</accession>
<gene>
    <name evidence="1" type="ORF">VB854_16760</name>
</gene>
<evidence type="ECO:0000313" key="2">
    <source>
        <dbReference type="Proteomes" id="UP001301728"/>
    </source>
</evidence>
<keyword evidence="2" id="KW-1185">Reference proteome</keyword>